<evidence type="ECO:0000256" key="3">
    <source>
        <dbReference type="SAM" id="SignalP"/>
    </source>
</evidence>
<proteinExistence type="predicted"/>
<evidence type="ECO:0000313" key="5">
    <source>
        <dbReference type="Proteomes" id="UP001519291"/>
    </source>
</evidence>
<feature type="compositionally biased region" description="Low complexity" evidence="2">
    <location>
        <begin position="34"/>
        <end position="53"/>
    </location>
</feature>
<feature type="compositionally biased region" description="Low complexity" evidence="2">
    <location>
        <begin position="74"/>
        <end position="87"/>
    </location>
</feature>
<reference evidence="4 5" key="1">
    <citation type="submission" date="2021-03" db="EMBL/GenBank/DDBJ databases">
        <title>Sequencing the genomes of 1000 actinobacteria strains.</title>
        <authorList>
            <person name="Klenk H.-P."/>
        </authorList>
    </citation>
    <scope>NUCLEOTIDE SEQUENCE [LARGE SCALE GENOMIC DNA]</scope>
    <source>
        <strain evidence="4 5">DSM 41480</strain>
    </source>
</reference>
<comment type="caution">
    <text evidence="4">The sequence shown here is derived from an EMBL/GenBank/DDBJ whole genome shotgun (WGS) entry which is preliminary data.</text>
</comment>
<evidence type="ECO:0000256" key="2">
    <source>
        <dbReference type="SAM" id="MobiDB-lite"/>
    </source>
</evidence>
<dbReference type="Pfam" id="PF13517">
    <property type="entry name" value="FG-GAP_3"/>
    <property type="match status" value="1"/>
</dbReference>
<dbReference type="Proteomes" id="UP001519291">
    <property type="component" value="Unassembled WGS sequence"/>
</dbReference>
<dbReference type="PANTHER" id="PTHR44103">
    <property type="entry name" value="PROPROTEIN CONVERTASE P"/>
    <property type="match status" value="1"/>
</dbReference>
<evidence type="ECO:0000313" key="4">
    <source>
        <dbReference type="EMBL" id="MBP2405690.1"/>
    </source>
</evidence>
<gene>
    <name evidence="4" type="ORF">JO379_005159</name>
</gene>
<dbReference type="RefSeq" id="WP_209517181.1">
    <property type="nucleotide sequence ID" value="NZ_JAGIOH010000001.1"/>
</dbReference>
<dbReference type="SUPFAM" id="SSF69318">
    <property type="entry name" value="Integrin alpha N-terminal domain"/>
    <property type="match status" value="1"/>
</dbReference>
<keyword evidence="5" id="KW-1185">Reference proteome</keyword>
<sequence>MAHLPGRFRGRALSRLATAAIAAALVGTTAGTALADSSPAASPAQRAAQHSAQDGVKRWAEARSAVRGAPTADARTTAPGLAAPRALRPSGPTAAAPFFPVSAVNGSGDIYAYWPDGKGGLTPRQRMDGGWQDINTGVRVDHNADGMPDGLYLRGPDSNIYYASAGSDGRRIATDWAQYDQLFTPGNLGGSKQSDILVRDRSGVLWLYLASADGSLSGRKKVGPGWGQFSQIAGRGDLTGDGKADIVARDKDGVLWLYKGTGDSTKPFAARTKIGAGWNQFSKLLGTGDVDLDGRSDLIARDRDGALWLYKGTGKASSPFKARVKIGNSGWNQYRLMF</sequence>
<organism evidence="4 5">
    <name type="scientific">Streptomyces syringium</name>
    <dbReference type="NCBI Taxonomy" id="76729"/>
    <lineage>
        <taxon>Bacteria</taxon>
        <taxon>Bacillati</taxon>
        <taxon>Actinomycetota</taxon>
        <taxon>Actinomycetes</taxon>
        <taxon>Kitasatosporales</taxon>
        <taxon>Streptomycetaceae</taxon>
        <taxon>Streptomyces</taxon>
    </lineage>
</organism>
<keyword evidence="1 3" id="KW-0732">Signal</keyword>
<evidence type="ECO:0000256" key="1">
    <source>
        <dbReference type="ARBA" id="ARBA00022729"/>
    </source>
</evidence>
<feature type="region of interest" description="Disordered" evidence="2">
    <location>
        <begin position="34"/>
        <end position="87"/>
    </location>
</feature>
<name>A0ABS4YAI7_9ACTN</name>
<dbReference type="InterPro" id="IPR028994">
    <property type="entry name" value="Integrin_alpha_N"/>
</dbReference>
<evidence type="ECO:0008006" key="6">
    <source>
        <dbReference type="Google" id="ProtNLM"/>
    </source>
</evidence>
<dbReference type="EMBL" id="JAGIOH010000001">
    <property type="protein sequence ID" value="MBP2405690.1"/>
    <property type="molecule type" value="Genomic_DNA"/>
</dbReference>
<dbReference type="Gene3D" id="2.115.10.10">
    <property type="entry name" value="Tachylectin 2"/>
    <property type="match status" value="1"/>
</dbReference>
<dbReference type="GeneID" id="91572027"/>
<dbReference type="InterPro" id="IPR013517">
    <property type="entry name" value="FG-GAP"/>
</dbReference>
<accession>A0ABS4YAI7</accession>
<protein>
    <recommendedName>
        <fullName evidence="6">Repeat domain-containing protein</fullName>
    </recommendedName>
</protein>
<feature type="signal peptide" evidence="3">
    <location>
        <begin position="1"/>
        <end position="35"/>
    </location>
</feature>
<feature type="chain" id="PRO_5045049309" description="Repeat domain-containing protein" evidence="3">
    <location>
        <begin position="36"/>
        <end position="338"/>
    </location>
</feature>
<dbReference type="PANTHER" id="PTHR44103:SF1">
    <property type="entry name" value="PROPROTEIN CONVERTASE P"/>
    <property type="match status" value="1"/>
</dbReference>